<evidence type="ECO:0000313" key="7">
    <source>
        <dbReference type="Proteomes" id="UP000093740"/>
    </source>
</evidence>
<organism evidence="6 7">
    <name type="scientific">Fervidobacterium islandicum</name>
    <dbReference type="NCBI Taxonomy" id="2423"/>
    <lineage>
        <taxon>Bacteria</taxon>
        <taxon>Thermotogati</taxon>
        <taxon>Thermotogota</taxon>
        <taxon>Thermotogae</taxon>
        <taxon>Thermotogales</taxon>
        <taxon>Fervidobacteriaceae</taxon>
        <taxon>Fervidobacterium</taxon>
    </lineage>
</organism>
<dbReference type="GO" id="GO:0016887">
    <property type="term" value="F:ATP hydrolysis activity"/>
    <property type="evidence" value="ECO:0007669"/>
    <property type="project" value="InterPro"/>
</dbReference>
<dbReference type="InterPro" id="IPR027417">
    <property type="entry name" value="P-loop_NTPase"/>
</dbReference>
<reference evidence="6 7" key="1">
    <citation type="journal article" date="2015" name="Stand. Genomic Sci.">
        <title>Genome sequence of a native-feather degrading extremely thermophilic Eubacterium, Fervidobacterium islandicum AW-1.</title>
        <authorList>
            <person name="Lee Y.J."/>
            <person name="Jeong H."/>
            <person name="Park G.S."/>
            <person name="Kwak Y."/>
            <person name="Lee S.J."/>
            <person name="Lee S.J."/>
            <person name="Park M.K."/>
            <person name="Kim J.Y."/>
            <person name="Kang H.K."/>
            <person name="Shin J.H."/>
            <person name="Lee D.W."/>
        </authorList>
    </citation>
    <scope>NUCLEOTIDE SEQUENCE [LARGE SCALE GENOMIC DNA]</scope>
    <source>
        <strain evidence="6 7">AW-1</strain>
    </source>
</reference>
<evidence type="ECO:0000256" key="2">
    <source>
        <dbReference type="ARBA" id="ARBA00022448"/>
    </source>
</evidence>
<dbReference type="RefSeq" id="WP_033192218.1">
    <property type="nucleotide sequence ID" value="NZ_CP014334.2"/>
</dbReference>
<dbReference type="Pfam" id="PF00005">
    <property type="entry name" value="ABC_tran"/>
    <property type="match status" value="1"/>
</dbReference>
<dbReference type="Proteomes" id="UP000093740">
    <property type="component" value="Chromosome"/>
</dbReference>
<dbReference type="GO" id="GO:0043190">
    <property type="term" value="C:ATP-binding cassette (ABC) transporter complex"/>
    <property type="evidence" value="ECO:0007669"/>
    <property type="project" value="TreeGrafter"/>
</dbReference>
<dbReference type="AlphaFoldDB" id="A0AAI8CMF8"/>
<name>A0AAI8CMF8_FERIS</name>
<dbReference type="Gene3D" id="3.40.50.300">
    <property type="entry name" value="P-loop containing nucleotide triphosphate hydrolases"/>
    <property type="match status" value="1"/>
</dbReference>
<dbReference type="EMBL" id="CP014334">
    <property type="protein sequence ID" value="AMW33248.1"/>
    <property type="molecule type" value="Genomic_DNA"/>
</dbReference>
<sequence length="268" mass="30173">MSGTYNDDVISVQNLWFAYKDEEFVLRDVTITIDNRPTAIVGQNGAGKTTFVKLLKALLTPTKGDIWIFGQNTKDTTAAKLAKTVGLVFQNPADQIFKSKVIEEVMFGPMNVFKDKHVAYENSVRALELVGLKGKEEEHPYDLTLSERKLLCLASILAMEPKVIIFDEPTIAQDRYSTQVIAGIIKSLVSSGKFVITITHDMDFVLENFSRTVVFSDGMIIADGETEHVLSDDEILTKAHLEVPWLIRLSRELNVPYKKIREIKTVNY</sequence>
<dbReference type="InterPro" id="IPR003439">
    <property type="entry name" value="ABC_transporter-like_ATP-bd"/>
</dbReference>
<dbReference type="PANTHER" id="PTHR43553">
    <property type="entry name" value="HEAVY METAL TRANSPORTER"/>
    <property type="match status" value="1"/>
</dbReference>
<dbReference type="InterPro" id="IPR015856">
    <property type="entry name" value="ABC_transpr_CbiO/EcfA_su"/>
</dbReference>
<dbReference type="GO" id="GO:0042626">
    <property type="term" value="F:ATPase-coupled transmembrane transporter activity"/>
    <property type="evidence" value="ECO:0007669"/>
    <property type="project" value="TreeGrafter"/>
</dbReference>
<dbReference type="InterPro" id="IPR050095">
    <property type="entry name" value="ECF_ABC_transporter_ATP-bd"/>
</dbReference>
<keyword evidence="2" id="KW-0813">Transport</keyword>
<evidence type="ECO:0000313" key="6">
    <source>
        <dbReference type="EMBL" id="AMW33248.1"/>
    </source>
</evidence>
<dbReference type="CDD" id="cd03225">
    <property type="entry name" value="ABC_cobalt_CbiO_domain1"/>
    <property type="match status" value="1"/>
</dbReference>
<evidence type="ECO:0000256" key="3">
    <source>
        <dbReference type="ARBA" id="ARBA00022741"/>
    </source>
</evidence>
<dbReference type="GO" id="GO:0005524">
    <property type="term" value="F:ATP binding"/>
    <property type="evidence" value="ECO:0007669"/>
    <property type="project" value="UniProtKB-KW"/>
</dbReference>
<keyword evidence="3" id="KW-0547">Nucleotide-binding</keyword>
<gene>
    <name evidence="6" type="ORF">NA23_08360</name>
</gene>
<evidence type="ECO:0000256" key="4">
    <source>
        <dbReference type="ARBA" id="ARBA00022840"/>
    </source>
</evidence>
<proteinExistence type="inferred from homology"/>
<keyword evidence="4 6" id="KW-0067">ATP-binding</keyword>
<protein>
    <submittedName>
        <fullName evidence="6">Energy-coupling factor ABC transporter ATP-binding protein</fullName>
    </submittedName>
</protein>
<evidence type="ECO:0000259" key="5">
    <source>
        <dbReference type="PROSITE" id="PS50893"/>
    </source>
</evidence>
<evidence type="ECO:0000256" key="1">
    <source>
        <dbReference type="ARBA" id="ARBA00005417"/>
    </source>
</evidence>
<dbReference type="InterPro" id="IPR003593">
    <property type="entry name" value="AAA+_ATPase"/>
</dbReference>
<dbReference type="SUPFAM" id="SSF52540">
    <property type="entry name" value="P-loop containing nucleoside triphosphate hydrolases"/>
    <property type="match status" value="1"/>
</dbReference>
<dbReference type="KEGG" id="fia:NA23_08360"/>
<keyword evidence="7" id="KW-1185">Reference proteome</keyword>
<accession>A0AAI8CMF8</accession>
<dbReference type="PROSITE" id="PS50893">
    <property type="entry name" value="ABC_TRANSPORTER_2"/>
    <property type="match status" value="1"/>
</dbReference>
<dbReference type="PANTHER" id="PTHR43553:SF24">
    <property type="entry name" value="ENERGY-COUPLING FACTOR TRANSPORTER ATP-BINDING PROTEIN ECFA1"/>
    <property type="match status" value="1"/>
</dbReference>
<comment type="similarity">
    <text evidence="1">Belongs to the ABC transporter superfamily.</text>
</comment>
<feature type="domain" description="ABC transporter" evidence="5">
    <location>
        <begin position="10"/>
        <end position="242"/>
    </location>
</feature>
<dbReference type="SMART" id="SM00382">
    <property type="entry name" value="AAA"/>
    <property type="match status" value="1"/>
</dbReference>